<proteinExistence type="predicted"/>
<reference evidence="1" key="1">
    <citation type="submission" date="2016-08" db="EMBL/GenBank/DDBJ databases">
        <title>Complete Genome Seqeunce of Paenibacillus sp. BIHB 4019 from tea rhizoplane.</title>
        <authorList>
            <person name="Thakur R."/>
            <person name="Swarnkar M.K."/>
            <person name="Gulati A."/>
        </authorList>
    </citation>
    <scope>NUCLEOTIDE SEQUENCE [LARGE SCALE GENOMIC DNA]</scope>
    <source>
        <strain evidence="1">BIHB4019</strain>
    </source>
</reference>
<sequence>MMALELDKGEQLELFPSASKEDIQEAKKRLNQYHKCQAVIAEFERRGLETLSIQQSAVYDQLKNRALDLSSAINLIIDVEVKEIIKYRYVEGNKHAVTVDHFAEMMDDRTVERKLQKGIESVAESLKIMTVK</sequence>
<evidence type="ECO:0000313" key="1">
    <source>
        <dbReference type="EMBL" id="ANY70422.1"/>
    </source>
</evidence>
<gene>
    <name evidence="1" type="ORF">BBD42_30945</name>
</gene>
<accession>A0A1B2DRT6</accession>
<evidence type="ECO:0008006" key="2">
    <source>
        <dbReference type="Google" id="ProtNLM"/>
    </source>
</evidence>
<organism evidence="1">
    <name type="scientific">Paenibacillus sp. BIHB 4019</name>
    <dbReference type="NCBI Taxonomy" id="1870819"/>
    <lineage>
        <taxon>Bacteria</taxon>
        <taxon>Bacillati</taxon>
        <taxon>Bacillota</taxon>
        <taxon>Bacilli</taxon>
        <taxon>Bacillales</taxon>
        <taxon>Paenibacillaceae</taxon>
        <taxon>Paenibacillus</taxon>
    </lineage>
</organism>
<dbReference type="RefSeq" id="WP_099521334.1">
    <property type="nucleotide sequence ID" value="NZ_CP016808.1"/>
</dbReference>
<dbReference type="EMBL" id="CP016808">
    <property type="protein sequence ID" value="ANY70422.1"/>
    <property type="molecule type" value="Genomic_DNA"/>
</dbReference>
<protein>
    <recommendedName>
        <fullName evidence="2">ArpU family transcriptional regulator</fullName>
    </recommendedName>
</protein>
<dbReference type="AlphaFoldDB" id="A0A1B2DRT6"/>
<name>A0A1B2DRT6_9BACL</name>